<accession>A0A7X2S733</accession>
<reference evidence="2 3" key="1">
    <citation type="journal article" date="2017" name="Int. J. Syst. Evol. Microbiol.">
        <title>Bacillus mangrovi sp. nov., isolated from a sediment sample from a mangrove forest.</title>
        <authorList>
            <person name="Gupta V."/>
            <person name="Singh P.K."/>
            <person name="Korpole S."/>
            <person name="Tanuku N.R.S."/>
            <person name="Pinnaka A.K."/>
        </authorList>
    </citation>
    <scope>NUCLEOTIDE SEQUENCE [LARGE SCALE GENOMIC DNA]</scope>
    <source>
        <strain evidence="2 3">KCTC 33872</strain>
    </source>
</reference>
<name>A0A7X2S733_9BACI</name>
<dbReference type="EMBL" id="WMIB01000017">
    <property type="protein sequence ID" value="MTH54680.1"/>
    <property type="molecule type" value="Genomic_DNA"/>
</dbReference>
<organism evidence="2 3">
    <name type="scientific">Metabacillus mangrovi</name>
    <dbReference type="NCBI Taxonomy" id="1491830"/>
    <lineage>
        <taxon>Bacteria</taxon>
        <taxon>Bacillati</taxon>
        <taxon>Bacillota</taxon>
        <taxon>Bacilli</taxon>
        <taxon>Bacillales</taxon>
        <taxon>Bacillaceae</taxon>
        <taxon>Metabacillus</taxon>
    </lineage>
</organism>
<comment type="caution">
    <text evidence="2">The sequence shown here is derived from an EMBL/GenBank/DDBJ whole genome shotgun (WGS) entry which is preliminary data.</text>
</comment>
<proteinExistence type="predicted"/>
<gene>
    <name evidence="2" type="ORF">GKZ89_14855</name>
</gene>
<dbReference type="Proteomes" id="UP000434639">
    <property type="component" value="Unassembled WGS sequence"/>
</dbReference>
<feature type="transmembrane region" description="Helical" evidence="1">
    <location>
        <begin position="21"/>
        <end position="39"/>
    </location>
</feature>
<evidence type="ECO:0000313" key="3">
    <source>
        <dbReference type="Proteomes" id="UP000434639"/>
    </source>
</evidence>
<sequence>MEKGFRMAADMVYRQPEFIRVSIYIMLGALAVVCGYGIGRLAGLLLF</sequence>
<keyword evidence="1" id="KW-0812">Transmembrane</keyword>
<dbReference type="AlphaFoldDB" id="A0A7X2S733"/>
<evidence type="ECO:0000256" key="1">
    <source>
        <dbReference type="SAM" id="Phobius"/>
    </source>
</evidence>
<keyword evidence="1" id="KW-1133">Transmembrane helix</keyword>
<dbReference type="RefSeq" id="WP_155113194.1">
    <property type="nucleotide sequence ID" value="NZ_WMIB01000017.1"/>
</dbReference>
<keyword evidence="1" id="KW-0472">Membrane</keyword>
<keyword evidence="3" id="KW-1185">Reference proteome</keyword>
<evidence type="ECO:0000313" key="2">
    <source>
        <dbReference type="EMBL" id="MTH54680.1"/>
    </source>
</evidence>
<protein>
    <submittedName>
        <fullName evidence="2">Uncharacterized protein</fullName>
    </submittedName>
</protein>